<dbReference type="EMBL" id="DQVW01000030">
    <property type="protein sequence ID" value="HIQ32223.1"/>
    <property type="molecule type" value="Genomic_DNA"/>
</dbReference>
<dbReference type="AlphaFoldDB" id="A0A833EBP0"/>
<evidence type="ECO:0000259" key="2">
    <source>
        <dbReference type="Pfam" id="PF17833"/>
    </source>
</evidence>
<reference evidence="3" key="1">
    <citation type="journal article" date="2020" name="ISME J.">
        <title>Gammaproteobacteria mediating utilization of methyl-, sulfur- and petroleum organic compounds in deep ocean hydrothermal plumes.</title>
        <authorList>
            <person name="Zhou Z."/>
            <person name="Liu Y."/>
            <person name="Pan J."/>
            <person name="Cron B.R."/>
            <person name="Toner B.M."/>
            <person name="Anantharaman K."/>
            <person name="Breier J.A."/>
            <person name="Dick G.J."/>
            <person name="Li M."/>
        </authorList>
    </citation>
    <scope>NUCLEOTIDE SEQUENCE</scope>
    <source>
        <strain evidence="3">SZUA-1534</strain>
    </source>
</reference>
<dbReference type="InterPro" id="IPR005155">
    <property type="entry name" value="UPF0113_PUA"/>
</dbReference>
<dbReference type="InterPro" id="IPR040598">
    <property type="entry name" value="NIP7_N"/>
</dbReference>
<name>A0A833EBP0_9EURY</name>
<feature type="domain" description="UPF0113" evidence="1">
    <location>
        <begin position="100"/>
        <end position="164"/>
    </location>
</feature>
<evidence type="ECO:0000259" key="1">
    <source>
        <dbReference type="Pfam" id="PF03657"/>
    </source>
</evidence>
<dbReference type="Gene3D" id="2.30.130.10">
    <property type="entry name" value="PUA domain"/>
    <property type="match status" value="1"/>
</dbReference>
<dbReference type="InterPro" id="IPR036974">
    <property type="entry name" value="PUA_sf"/>
</dbReference>
<proteinExistence type="predicted"/>
<organism evidence="3 4">
    <name type="scientific">Methanothermococcus okinawensis</name>
    <dbReference type="NCBI Taxonomy" id="155863"/>
    <lineage>
        <taxon>Archaea</taxon>
        <taxon>Methanobacteriati</taxon>
        <taxon>Methanobacteriota</taxon>
        <taxon>Methanomada group</taxon>
        <taxon>Methanococci</taxon>
        <taxon>Methanococcales</taxon>
        <taxon>Methanococcaceae</taxon>
        <taxon>Methanothermococcus</taxon>
    </lineage>
</organism>
<evidence type="ECO:0000313" key="4">
    <source>
        <dbReference type="Proteomes" id="UP000623215"/>
    </source>
</evidence>
<evidence type="ECO:0000313" key="3">
    <source>
        <dbReference type="EMBL" id="HIQ32223.1"/>
    </source>
</evidence>
<feature type="domain" description="60S ribosome subunit biogenesis protein NIP7 pre-PUA" evidence="2">
    <location>
        <begin position="3"/>
        <end position="85"/>
    </location>
</feature>
<dbReference type="Proteomes" id="UP000623215">
    <property type="component" value="Unassembled WGS sequence"/>
</dbReference>
<dbReference type="Pfam" id="PF17833">
    <property type="entry name" value="pre-PUA_NIP7"/>
    <property type="match status" value="1"/>
</dbReference>
<gene>
    <name evidence="3" type="ORF">EYH55_01920</name>
</gene>
<comment type="caution">
    <text evidence="3">The sequence shown here is derived from an EMBL/GenBank/DDBJ whole genome shotgun (WGS) entry which is preliminary data.</text>
</comment>
<dbReference type="Pfam" id="PF03657">
    <property type="entry name" value="UPF0113"/>
    <property type="match status" value="1"/>
</dbReference>
<dbReference type="GO" id="GO:0003723">
    <property type="term" value="F:RNA binding"/>
    <property type="evidence" value="ECO:0007669"/>
    <property type="project" value="InterPro"/>
</dbReference>
<dbReference type="CDD" id="cd21151">
    <property type="entry name" value="PUA_Nip7-like"/>
    <property type="match status" value="1"/>
</dbReference>
<accession>A0A833EBP0</accession>
<protein>
    <submittedName>
        <fullName evidence="3">Uncharacterized protein</fullName>
    </submittedName>
</protein>
<sequence>MRYRALNTGEIESIKNILSYYLSKESIENFKFKNLYLLYHRDRYDVIYATEEVLKNLRLFKDIYGAGLIFGNFKKKENKIKFTLSLEGMDLISRDIVKNYAVVNRKGEVLFLYGRDIFLSSVLELKGGGRLAIFNRDREFLGIGNYGGGDIIKNVIDKGWYLREGG</sequence>